<organism evidence="1 2">
    <name type="scientific">Caerostris extrusa</name>
    <name type="common">Bark spider</name>
    <name type="synonym">Caerostris bankana</name>
    <dbReference type="NCBI Taxonomy" id="172846"/>
    <lineage>
        <taxon>Eukaryota</taxon>
        <taxon>Metazoa</taxon>
        <taxon>Ecdysozoa</taxon>
        <taxon>Arthropoda</taxon>
        <taxon>Chelicerata</taxon>
        <taxon>Arachnida</taxon>
        <taxon>Araneae</taxon>
        <taxon>Araneomorphae</taxon>
        <taxon>Entelegynae</taxon>
        <taxon>Araneoidea</taxon>
        <taxon>Araneidae</taxon>
        <taxon>Caerostris</taxon>
    </lineage>
</organism>
<dbReference type="EMBL" id="BPLR01010699">
    <property type="protein sequence ID" value="GIY41201.1"/>
    <property type="molecule type" value="Genomic_DNA"/>
</dbReference>
<dbReference type="Proteomes" id="UP001054945">
    <property type="component" value="Unassembled WGS sequence"/>
</dbReference>
<name>A0AAV4T7C0_CAEEX</name>
<sequence length="120" mass="13785">MLPCKCVVSREQLIARQHASKITVPSFDMCFIQGHQSQQMLRCCKLMRSKYRSVVNSGQNQQASKISLQYRCVLHSIPLRLTNAAMLPCICVVNREQLTTRQQASKITVSSFDMYFIRDL</sequence>
<accession>A0AAV4T7C0</accession>
<evidence type="ECO:0000313" key="2">
    <source>
        <dbReference type="Proteomes" id="UP001054945"/>
    </source>
</evidence>
<protein>
    <submittedName>
        <fullName evidence="1">Uncharacterized protein</fullName>
    </submittedName>
</protein>
<evidence type="ECO:0000313" key="1">
    <source>
        <dbReference type="EMBL" id="GIY41201.1"/>
    </source>
</evidence>
<reference evidence="1 2" key="1">
    <citation type="submission" date="2021-06" db="EMBL/GenBank/DDBJ databases">
        <title>Caerostris extrusa draft genome.</title>
        <authorList>
            <person name="Kono N."/>
            <person name="Arakawa K."/>
        </authorList>
    </citation>
    <scope>NUCLEOTIDE SEQUENCE [LARGE SCALE GENOMIC DNA]</scope>
</reference>
<comment type="caution">
    <text evidence="1">The sequence shown here is derived from an EMBL/GenBank/DDBJ whole genome shotgun (WGS) entry which is preliminary data.</text>
</comment>
<dbReference type="AlphaFoldDB" id="A0AAV4T7C0"/>
<gene>
    <name evidence="1" type="ORF">CEXT_747771</name>
</gene>
<proteinExistence type="predicted"/>
<keyword evidence="2" id="KW-1185">Reference proteome</keyword>